<comment type="subcellular location">
    <subcellularLocation>
        <location evidence="1">Cell envelope</location>
    </subcellularLocation>
</comment>
<comment type="caution">
    <text evidence="3">The sequence shown here is derived from an EMBL/GenBank/DDBJ whole genome shotgun (WGS) entry which is preliminary data.</text>
</comment>
<evidence type="ECO:0000313" key="4">
    <source>
        <dbReference type="Proteomes" id="UP001560685"/>
    </source>
</evidence>
<dbReference type="RefSeq" id="WP_369313257.1">
    <property type="nucleotide sequence ID" value="NZ_JBEHZE010000001.1"/>
</dbReference>
<organism evidence="3 4">
    <name type="scientific">Hyphococcus lacteus</name>
    <dbReference type="NCBI Taxonomy" id="3143536"/>
    <lineage>
        <taxon>Bacteria</taxon>
        <taxon>Pseudomonadati</taxon>
        <taxon>Pseudomonadota</taxon>
        <taxon>Alphaproteobacteria</taxon>
        <taxon>Parvularculales</taxon>
        <taxon>Parvularculaceae</taxon>
        <taxon>Hyphococcus</taxon>
    </lineage>
</organism>
<dbReference type="EMBL" id="JBEHZE010000001">
    <property type="protein sequence ID" value="MEX6633302.1"/>
    <property type="molecule type" value="Genomic_DNA"/>
</dbReference>
<dbReference type="Pfam" id="PF07940">
    <property type="entry name" value="Hepar_II_III_C"/>
    <property type="match status" value="1"/>
</dbReference>
<reference evidence="3 4" key="1">
    <citation type="submission" date="2024-05" db="EMBL/GenBank/DDBJ databases">
        <title>Three bacterial strains, DH-69, EH-24, and ECK-19 isolated from coastal sediments.</title>
        <authorList>
            <person name="Ye Y.-Q."/>
            <person name="Du Z.-J."/>
        </authorList>
    </citation>
    <scope>NUCLEOTIDE SEQUENCE [LARGE SCALE GENOMIC DNA]</scope>
    <source>
        <strain evidence="3 4">ECK-19</strain>
    </source>
</reference>
<keyword evidence="4" id="KW-1185">Reference proteome</keyword>
<dbReference type="Gene3D" id="1.50.10.100">
    <property type="entry name" value="Chondroitin AC/alginate lyase"/>
    <property type="match status" value="1"/>
</dbReference>
<feature type="domain" description="Heparinase II/III-like C-terminal" evidence="2">
    <location>
        <begin position="317"/>
        <end position="527"/>
    </location>
</feature>
<sequence length="549" mass="60891">MADYPKNAQRANARKGSRDVLSKVRKAWGESPFYQAQLKGPAPDRLLFQPVDPYTPDKSVATSLAKGRLAIGDESIDCEGELDKIWDIPSADGPLYAYLHEFSWLRHLSALGDDGKPPARTLMKSWLDRYERWSSESWEPFFVSERLIQLCAHHPLLLSGTDALWRSRVLACMARQTRHLARTAHRSATGFDRLMTALGLGIAGYSLPGCEGPAERGLEMARRELRIQLRPDGGHVSRNPSRQLKLALRLQALLKAIESRGFQPPGFLRHIVQRASAMASFFRCPDGRLVVFNGGYEDDARALISVQTNSGADVASVDFARHSGYHKMSSSRGLLIVDTADDSNSGHKSAGSLHFSSGRSRIITNCGNGTHRGAVWRKALAQRDAHSALSFEEGVTPFSFRNISHRRGEEAAGQLLEFERGIMTQQGEEASYLRRLYLSANGANLRGEDVLEGLQQEVLSGVLWRFHIHPDVRASLARDKKSVILLLPNKEGWRFKSNCPDLVLDKSVYCGSGGAPTASEQIVIRAASYALRETNVFSAKWAFQRLDAL</sequence>
<protein>
    <submittedName>
        <fullName evidence="3">Heparinase II/III family protein</fullName>
    </submittedName>
</protein>
<dbReference type="Gene3D" id="2.70.98.70">
    <property type="match status" value="1"/>
</dbReference>
<dbReference type="Proteomes" id="UP001560685">
    <property type="component" value="Unassembled WGS sequence"/>
</dbReference>
<gene>
    <name evidence="3" type="ORF">ABFZ84_07040</name>
</gene>
<evidence type="ECO:0000259" key="2">
    <source>
        <dbReference type="Pfam" id="PF07940"/>
    </source>
</evidence>
<evidence type="ECO:0000313" key="3">
    <source>
        <dbReference type="EMBL" id="MEX6633302.1"/>
    </source>
</evidence>
<proteinExistence type="predicted"/>
<name>A0ABV3Z7J2_9PROT</name>
<accession>A0ABV3Z7J2</accession>
<dbReference type="InterPro" id="IPR008929">
    <property type="entry name" value="Chondroitin_lyas"/>
</dbReference>
<dbReference type="InterPro" id="IPR012480">
    <property type="entry name" value="Hepar_II_III_C"/>
</dbReference>
<evidence type="ECO:0000256" key="1">
    <source>
        <dbReference type="ARBA" id="ARBA00004196"/>
    </source>
</evidence>